<evidence type="ECO:0000313" key="1">
    <source>
        <dbReference type="EMBL" id="ACA39583.1"/>
    </source>
</evidence>
<evidence type="ECO:0000313" key="2">
    <source>
        <dbReference type="Proteomes" id="UP000002164"/>
    </source>
</evidence>
<proteinExistence type="predicted"/>
<dbReference type="EMBL" id="CP000817">
    <property type="protein sequence ID" value="ACA39583.1"/>
    <property type="molecule type" value="Genomic_DNA"/>
</dbReference>
<dbReference type="HOGENOM" id="CLU_2554212_0_0_9"/>
<organism evidence="1 2">
    <name type="scientific">Lysinibacillus sphaericus (strain C3-41)</name>
    <dbReference type="NCBI Taxonomy" id="444177"/>
    <lineage>
        <taxon>Bacteria</taxon>
        <taxon>Bacillati</taxon>
        <taxon>Bacillota</taxon>
        <taxon>Bacilli</taxon>
        <taxon>Bacillales</taxon>
        <taxon>Bacillaceae</taxon>
        <taxon>Lysinibacillus</taxon>
    </lineage>
</organism>
<gene>
    <name evidence="1" type="ordered locus">Bsph_1998</name>
</gene>
<dbReference type="Proteomes" id="UP000002164">
    <property type="component" value="Chromosome"/>
</dbReference>
<sequence>MLEQIRISVRAAISRNDDLSHRLCREWSKWYLYPRLNKWPNFKKIRGMADSFGNAFSDKIIAYLTQHAAQLVKNQDTSSLYV</sequence>
<protein>
    <submittedName>
        <fullName evidence="1">Uncharacterized protein</fullName>
    </submittedName>
</protein>
<name>B1HU28_LYSSC</name>
<accession>B1HU28</accession>
<reference evidence="1 2" key="1">
    <citation type="journal article" date="2008" name="J. Bacteriol.">
        <title>Complete genome sequence of the mosquitocidal bacterium Bacillus sphaericus C3-41 and comparison with those of closely related Bacillus species.</title>
        <authorList>
            <person name="Hu X."/>
            <person name="Fan W."/>
            <person name="Han B."/>
            <person name="Liu H."/>
            <person name="Zheng D."/>
            <person name="Li Q."/>
            <person name="Dong W."/>
            <person name="Yan J."/>
            <person name="Gao M."/>
            <person name="Berry C."/>
            <person name="Yuan Z."/>
        </authorList>
    </citation>
    <scope>NUCLEOTIDE SEQUENCE [LARGE SCALE GENOMIC DNA]</scope>
    <source>
        <strain evidence="1 2">C3-41</strain>
    </source>
</reference>
<dbReference type="EnsemblBacteria" id="ACA39583">
    <property type="protein sequence ID" value="ACA39583"/>
    <property type="gene ID" value="Bsph_1998"/>
</dbReference>
<dbReference type="AlphaFoldDB" id="B1HU28"/>
<dbReference type="KEGG" id="lsp:Bsph_1998"/>